<dbReference type="AlphaFoldDB" id="A0A8S2T7E4"/>
<evidence type="ECO:0000313" key="2">
    <source>
        <dbReference type="Proteomes" id="UP000681720"/>
    </source>
</evidence>
<evidence type="ECO:0000313" key="1">
    <source>
        <dbReference type="EMBL" id="CAF4265140.1"/>
    </source>
</evidence>
<gene>
    <name evidence="1" type="ORF">GIL414_LOCUS24300</name>
</gene>
<feature type="non-terminal residue" evidence="1">
    <location>
        <position position="1"/>
    </location>
</feature>
<dbReference type="EMBL" id="CAJOBJ010029585">
    <property type="protein sequence ID" value="CAF4265140.1"/>
    <property type="molecule type" value="Genomic_DNA"/>
</dbReference>
<sequence length="70" mass="8297">SLNYPLHEKNNIKCCAWWPSQEYRYVFAIGQPNGRIMFENVKDRSDPLSQGRIGSIMIIIIWEKIVFFSF</sequence>
<protein>
    <submittedName>
        <fullName evidence="1">Uncharacterized protein</fullName>
    </submittedName>
</protein>
<accession>A0A8S2T7E4</accession>
<feature type="non-terminal residue" evidence="1">
    <location>
        <position position="70"/>
    </location>
</feature>
<organism evidence="1 2">
    <name type="scientific">Rotaria magnacalcarata</name>
    <dbReference type="NCBI Taxonomy" id="392030"/>
    <lineage>
        <taxon>Eukaryota</taxon>
        <taxon>Metazoa</taxon>
        <taxon>Spiralia</taxon>
        <taxon>Gnathifera</taxon>
        <taxon>Rotifera</taxon>
        <taxon>Eurotatoria</taxon>
        <taxon>Bdelloidea</taxon>
        <taxon>Philodinida</taxon>
        <taxon>Philodinidae</taxon>
        <taxon>Rotaria</taxon>
    </lineage>
</organism>
<comment type="caution">
    <text evidence="1">The sequence shown here is derived from an EMBL/GenBank/DDBJ whole genome shotgun (WGS) entry which is preliminary data.</text>
</comment>
<proteinExistence type="predicted"/>
<reference evidence="1" key="1">
    <citation type="submission" date="2021-02" db="EMBL/GenBank/DDBJ databases">
        <authorList>
            <person name="Nowell W R."/>
        </authorList>
    </citation>
    <scope>NUCLEOTIDE SEQUENCE</scope>
</reference>
<dbReference type="Proteomes" id="UP000681720">
    <property type="component" value="Unassembled WGS sequence"/>
</dbReference>
<name>A0A8S2T7E4_9BILA</name>